<reference evidence="4 6" key="1">
    <citation type="submission" date="2019-10" db="EMBL/GenBank/DDBJ databases">
        <title>Streptococcis sp, isolated from the respiratory tract of Marmot.</title>
        <authorList>
            <person name="Zhang G."/>
        </authorList>
    </citation>
    <scope>NUCLEOTIDE SEQUENCE [LARGE SCALE GENOMIC DNA]</scope>
    <source>
        <strain evidence="4">Zg-70</strain>
        <strain evidence="6">zg-70</strain>
    </source>
</reference>
<dbReference type="RefSeq" id="WP_154607804.1">
    <property type="nucleotide sequence ID" value="NZ_CP072115.1"/>
</dbReference>
<evidence type="ECO:0000313" key="5">
    <source>
        <dbReference type="Proteomes" id="UP000435060"/>
    </source>
</evidence>
<organism evidence="4 6">
    <name type="scientific">Streptococcus zhangguiae</name>
    <dbReference type="NCBI Taxonomy" id="2664091"/>
    <lineage>
        <taxon>Bacteria</taxon>
        <taxon>Bacillati</taxon>
        <taxon>Bacillota</taxon>
        <taxon>Bacilli</taxon>
        <taxon>Lactobacillales</taxon>
        <taxon>Streptococcaceae</taxon>
        <taxon>Streptococcus</taxon>
    </lineage>
</organism>
<protein>
    <recommendedName>
        <fullName evidence="7">DUF4352 domain-containing protein</fullName>
    </recommendedName>
</protein>
<evidence type="ECO:0000313" key="4">
    <source>
        <dbReference type="EMBL" id="MWV55773.1"/>
    </source>
</evidence>
<gene>
    <name evidence="3" type="ORF">GGG87_02030</name>
    <name evidence="4" type="ORF">GGH11_02035</name>
</gene>
<reference evidence="3 5" key="2">
    <citation type="submission" date="2019-11" db="EMBL/GenBank/DDBJ databases">
        <title>Streptococcis sp. isolated from the respiratory tract of Marmot.</title>
        <authorList>
            <person name="Zhang G."/>
        </authorList>
    </citation>
    <scope>NUCLEOTIDE SEQUENCE [LARGE SCALE GENOMIC DNA]</scope>
    <source>
        <strain evidence="5">zg-86</strain>
        <strain evidence="3">Zg-86</strain>
    </source>
</reference>
<dbReference type="InterPro" id="IPR029050">
    <property type="entry name" value="Immunoprotect_excell_Ig-like"/>
</dbReference>
<name>A0A6I4RH44_9STRE</name>
<keyword evidence="5" id="KW-1185">Reference proteome</keyword>
<dbReference type="Gene3D" id="2.60.40.1240">
    <property type="match status" value="1"/>
</dbReference>
<evidence type="ECO:0000256" key="1">
    <source>
        <dbReference type="ARBA" id="ARBA00022729"/>
    </source>
</evidence>
<evidence type="ECO:0000313" key="6">
    <source>
        <dbReference type="Proteomes" id="UP000435423"/>
    </source>
</evidence>
<proteinExistence type="predicted"/>
<keyword evidence="1" id="KW-0732">Signal</keyword>
<evidence type="ECO:0000256" key="2">
    <source>
        <dbReference type="SAM" id="Phobius"/>
    </source>
</evidence>
<dbReference type="Proteomes" id="UP000435423">
    <property type="component" value="Unassembled WGS sequence"/>
</dbReference>
<keyword evidence="2" id="KW-0472">Membrane</keyword>
<evidence type="ECO:0008006" key="7">
    <source>
        <dbReference type="Google" id="ProtNLM"/>
    </source>
</evidence>
<sequence length="193" mass="22004">MFPKEFIIENGYVYYRKKPLYKQLLFWTTIAGAIMTVLMSVLFTLSLAGWTDLDEESYLDDQAVTEHALGQPVELNNGLVMTVDSLDLDSEVALVDDSYPQTVVVKVTVENPTKNPEYFEEKLALVEGVGSDDQDSWIGVYLLDNRTYDTPLKKKIAPGEKEIFTLIYGVAPHTQYRLRYDEDVWMTLQGESL</sequence>
<dbReference type="AlphaFoldDB" id="A0A6I4RH44"/>
<dbReference type="EMBL" id="WLCG01000002">
    <property type="protein sequence ID" value="MTB63791.1"/>
    <property type="molecule type" value="Genomic_DNA"/>
</dbReference>
<dbReference type="EMBL" id="WUBJ01000002">
    <property type="protein sequence ID" value="MWV55773.1"/>
    <property type="molecule type" value="Genomic_DNA"/>
</dbReference>
<accession>A0A6I4RH44</accession>
<dbReference type="Proteomes" id="UP000435060">
    <property type="component" value="Unassembled WGS sequence"/>
</dbReference>
<keyword evidence="2" id="KW-1133">Transmembrane helix</keyword>
<feature type="transmembrane region" description="Helical" evidence="2">
    <location>
        <begin position="24"/>
        <end position="50"/>
    </location>
</feature>
<comment type="caution">
    <text evidence="4">The sequence shown here is derived from an EMBL/GenBank/DDBJ whole genome shotgun (WGS) entry which is preliminary data.</text>
</comment>
<keyword evidence="2" id="KW-0812">Transmembrane</keyword>
<evidence type="ECO:0000313" key="3">
    <source>
        <dbReference type="EMBL" id="MTB63791.1"/>
    </source>
</evidence>